<dbReference type="InterPro" id="IPR028098">
    <property type="entry name" value="Glyco_trans_4-like_N"/>
</dbReference>
<gene>
    <name evidence="3" type="ORF">ThesuDRAFT_02142</name>
</gene>
<dbReference type="InterPro" id="IPR050194">
    <property type="entry name" value="Glycosyltransferase_grp1"/>
</dbReference>
<name>K6PNE2_9FIRM</name>
<dbReference type="Pfam" id="PF13439">
    <property type="entry name" value="Glyco_transf_4"/>
    <property type="match status" value="1"/>
</dbReference>
<feature type="region of interest" description="Disordered" evidence="1">
    <location>
        <begin position="336"/>
        <end position="357"/>
    </location>
</feature>
<organism evidence="3 4">
    <name type="scientific">Thermaerobacter subterraneus DSM 13965</name>
    <dbReference type="NCBI Taxonomy" id="867903"/>
    <lineage>
        <taxon>Bacteria</taxon>
        <taxon>Bacillati</taxon>
        <taxon>Bacillota</taxon>
        <taxon>Clostridia</taxon>
        <taxon>Eubacteriales</taxon>
        <taxon>Clostridiales Family XVII. Incertae Sedis</taxon>
        <taxon>Thermaerobacter</taxon>
    </lineage>
</organism>
<protein>
    <submittedName>
        <fullName evidence="3">Glycosyltransferase</fullName>
    </submittedName>
</protein>
<reference evidence="3" key="1">
    <citation type="submission" date="2010-10" db="EMBL/GenBank/DDBJ databases">
        <authorList>
            <consortium name="US DOE Joint Genome Institute (JGI-PGF)"/>
            <person name="Lucas S."/>
            <person name="Copeland A."/>
            <person name="Lapidus A."/>
            <person name="Bruce D."/>
            <person name="Goodwin L."/>
            <person name="Pitluck S."/>
            <person name="Kyrpides N."/>
            <person name="Mavromatis K."/>
            <person name="Detter J.C."/>
            <person name="Han C."/>
            <person name="Land M."/>
            <person name="Hauser L."/>
            <person name="Markowitz V."/>
            <person name="Cheng J.-F."/>
            <person name="Hugenholtz P."/>
            <person name="Woyke T."/>
            <person name="Wu D."/>
            <person name="Pukall R."/>
            <person name="Wahrenburg C."/>
            <person name="Brambilla E."/>
            <person name="Klenk H.-P."/>
            <person name="Eisen J.A."/>
        </authorList>
    </citation>
    <scope>NUCLEOTIDE SEQUENCE [LARGE SCALE GENOMIC DNA]</scope>
    <source>
        <strain evidence="3">DSM 13965</strain>
    </source>
</reference>
<dbReference type="STRING" id="867903.ThesuDRAFT_02142"/>
<feature type="domain" description="Glycosyltransferase subfamily 4-like N-terminal" evidence="2">
    <location>
        <begin position="13"/>
        <end position="158"/>
    </location>
</feature>
<sequence>MHVLMLTAAFFPSGQTAHVLDLARGLVRRGHRVDLWVTHSRGGRQAHASTVAALEGAGVAVRFLPAPVVGERAGLPGERYDVVHAQSSWSFELGRRLAEVLGVPLVLTCHGLGLDQPAYRRALAAASRLICVGPRVARDLGAYRSKIAVVGNGVDLERFRPGIREPHWTLLYAGRVDRWKRPALAAFRQAVQGLPRDAQVWAASTRRLGGGRIQNLGWVSELERVMGRVHVVAGTGRVIREGLASGAACLVLGREYHGPVTPDLVERMDFPDFSGTGRGLGPPDPAAILQDLLRLYRDRRWLAELMAFGRRYAEARLSLDAMVEATVEVYRAAGAGAPGAGPGPGPSGAGPEAPGGE</sequence>
<evidence type="ECO:0000259" key="2">
    <source>
        <dbReference type="Pfam" id="PF13439"/>
    </source>
</evidence>
<dbReference type="Gene3D" id="3.40.50.2000">
    <property type="entry name" value="Glycogen Phosphorylase B"/>
    <property type="match status" value="2"/>
</dbReference>
<keyword evidence="4" id="KW-1185">Reference proteome</keyword>
<reference evidence="3" key="2">
    <citation type="submission" date="2012-10" db="EMBL/GenBank/DDBJ databases">
        <title>Improved high-quality draft of Thermaerobacter subterraneus C21, DSM 13965.</title>
        <authorList>
            <consortium name="DOE Joint Genome Institute"/>
            <person name="Eisen J."/>
            <person name="Huntemann M."/>
            <person name="Wei C.-L."/>
            <person name="Han J."/>
            <person name="Detter J.C."/>
            <person name="Han C."/>
            <person name="Tapia R."/>
            <person name="Chen A."/>
            <person name="Kyrpides N."/>
            <person name="Mavromatis K."/>
            <person name="Markowitz V."/>
            <person name="Szeto E."/>
            <person name="Ivanova N."/>
            <person name="Mikhailova N."/>
            <person name="Ovchinnikova G."/>
            <person name="Pagani I."/>
            <person name="Pati A."/>
            <person name="Goodwin L."/>
            <person name="Nordberg H.P."/>
            <person name="Cantor M.N."/>
            <person name="Hua S.X."/>
            <person name="Woyke T."/>
            <person name="Eisen J."/>
            <person name="Klenk H.-P."/>
        </authorList>
    </citation>
    <scope>NUCLEOTIDE SEQUENCE [LARGE SCALE GENOMIC DNA]</scope>
    <source>
        <strain evidence="3">DSM 13965</strain>
    </source>
</reference>
<dbReference type="PANTHER" id="PTHR45947">
    <property type="entry name" value="SULFOQUINOVOSYL TRANSFERASE SQD2"/>
    <property type="match status" value="1"/>
</dbReference>
<dbReference type="AlphaFoldDB" id="K6PNE2"/>
<evidence type="ECO:0000256" key="1">
    <source>
        <dbReference type="SAM" id="MobiDB-lite"/>
    </source>
</evidence>
<dbReference type="OrthoDB" id="59694at2"/>
<dbReference type="GO" id="GO:0016757">
    <property type="term" value="F:glycosyltransferase activity"/>
    <property type="evidence" value="ECO:0007669"/>
    <property type="project" value="TreeGrafter"/>
</dbReference>
<dbReference type="SUPFAM" id="SSF53756">
    <property type="entry name" value="UDP-Glycosyltransferase/glycogen phosphorylase"/>
    <property type="match status" value="1"/>
</dbReference>
<proteinExistence type="predicted"/>
<dbReference type="RefSeq" id="WP_006904422.1">
    <property type="nucleotide sequence ID" value="NZ_JH976535.1"/>
</dbReference>
<accession>K6PNE2</accession>
<comment type="caution">
    <text evidence="3">The sequence shown here is derived from an EMBL/GenBank/DDBJ whole genome shotgun (WGS) entry which is preliminary data.</text>
</comment>
<dbReference type="HOGENOM" id="CLU_803944_0_0_9"/>
<dbReference type="EMBL" id="AENY02000003">
    <property type="protein sequence ID" value="EKP94407.1"/>
    <property type="molecule type" value="Genomic_DNA"/>
</dbReference>
<dbReference type="CDD" id="cd03801">
    <property type="entry name" value="GT4_PimA-like"/>
    <property type="match status" value="1"/>
</dbReference>
<dbReference type="eggNOG" id="COG0438">
    <property type="taxonomic scope" value="Bacteria"/>
</dbReference>
<evidence type="ECO:0000313" key="3">
    <source>
        <dbReference type="EMBL" id="EKP94407.1"/>
    </source>
</evidence>
<dbReference type="PANTHER" id="PTHR45947:SF3">
    <property type="entry name" value="SULFOQUINOVOSYL TRANSFERASE SQD2"/>
    <property type="match status" value="1"/>
</dbReference>
<evidence type="ECO:0000313" key="4">
    <source>
        <dbReference type="Proteomes" id="UP000005710"/>
    </source>
</evidence>
<dbReference type="Proteomes" id="UP000005710">
    <property type="component" value="Unassembled WGS sequence"/>
</dbReference>